<dbReference type="GO" id="GO:1990116">
    <property type="term" value="P:ribosome-associated ubiquitin-dependent protein catabolic process"/>
    <property type="evidence" value="ECO:0007669"/>
    <property type="project" value="UniProtKB-UniRule"/>
</dbReference>
<evidence type="ECO:0000313" key="4">
    <source>
        <dbReference type="Proteomes" id="UP000024635"/>
    </source>
</evidence>
<keyword evidence="1" id="KW-0862">Zinc</keyword>
<comment type="catalytic activity">
    <reaction evidence="1">
        <text>S-ubiquitinyl-[E2 ubiquitin-conjugating enzyme]-L-cysteine + [acceptor protein]-L-lysine = [E2 ubiquitin-conjugating enzyme]-L-cysteine + N(6)-ubiquitinyl-[acceptor protein]-L-lysine.</text>
        <dbReference type="EC" id="2.3.2.27"/>
    </reaction>
</comment>
<dbReference type="GO" id="GO:0061630">
    <property type="term" value="F:ubiquitin protein ligase activity"/>
    <property type="evidence" value="ECO:0007669"/>
    <property type="project" value="UniProtKB-UniRule"/>
</dbReference>
<dbReference type="EMBL" id="JARK01001373">
    <property type="protein sequence ID" value="EYC15207.1"/>
    <property type="molecule type" value="Genomic_DNA"/>
</dbReference>
<evidence type="ECO:0000256" key="1">
    <source>
        <dbReference type="RuleBase" id="RU367090"/>
    </source>
</evidence>
<gene>
    <name evidence="3" type="primary">Acey_s0037.g3383</name>
    <name evidence="3" type="ORF">Y032_0037g3383</name>
</gene>
<comment type="function">
    <text evidence="1">E3 ubiquitin-protein ligase. Component of the ribosome quality control complex (RQC), a ribosome-associated complex that mediates ubiquitination and extraction of incompletely synthesized nascent chains for proteasomal degradation.</text>
</comment>
<dbReference type="GO" id="GO:0043023">
    <property type="term" value="F:ribosomal large subunit binding"/>
    <property type="evidence" value="ECO:0007669"/>
    <property type="project" value="TreeGrafter"/>
</dbReference>
<protein>
    <recommendedName>
        <fullName evidence="1">E3 ubiquitin-protein ligase listerin</fullName>
        <ecNumber evidence="1">2.3.2.27</ecNumber>
    </recommendedName>
    <alternativeName>
        <fullName evidence="1">RING-type E3 ubiquitin transferase listerin</fullName>
    </alternativeName>
</protein>
<dbReference type="GO" id="GO:0005829">
    <property type="term" value="C:cytosol"/>
    <property type="evidence" value="ECO:0007669"/>
    <property type="project" value="UniProtKB-UniRule"/>
</dbReference>
<dbReference type="PANTHER" id="PTHR12389">
    <property type="entry name" value="ZINC FINGER PROTEIN 294"/>
    <property type="match status" value="1"/>
</dbReference>
<sequence length="142" mass="16559">MVLYRGYTVDATPTAIPDLRSFFFANFCFALIEFLRISEILNVAATYREREYFVSDKFPFSVNVYERYAANLLYRTLESLPAVVRHWYAGLPNAASQIVNKYVRCYVSKLLIEAELNKVKMANQSHLKADKLLKVRCRYSSY</sequence>
<dbReference type="EC" id="2.3.2.27" evidence="1"/>
<dbReference type="GO" id="GO:0072344">
    <property type="term" value="P:rescue of stalled ribosome"/>
    <property type="evidence" value="ECO:0007669"/>
    <property type="project" value="UniProtKB-UniRule"/>
</dbReference>
<keyword evidence="1" id="KW-0479">Metal-binding</keyword>
<comment type="similarity">
    <text evidence="1">Belongs to the LTN1 family.</text>
</comment>
<keyword evidence="4" id="KW-1185">Reference proteome</keyword>
<evidence type="ECO:0000313" key="3">
    <source>
        <dbReference type="EMBL" id="EYC15207.1"/>
    </source>
</evidence>
<keyword evidence="1" id="KW-0863">Zinc-finger</keyword>
<comment type="caution">
    <text evidence="3">The sequence shown here is derived from an EMBL/GenBank/DDBJ whole genome shotgun (WGS) entry which is preliminary data.</text>
</comment>
<dbReference type="STRING" id="53326.A0A016UK35"/>
<dbReference type="AlphaFoldDB" id="A0A016UK35"/>
<dbReference type="Pfam" id="PF22999">
    <property type="entry name" value="LTN1_E3_ligase_6th"/>
    <property type="match status" value="1"/>
</dbReference>
<evidence type="ECO:0000259" key="2">
    <source>
        <dbReference type="Pfam" id="PF22999"/>
    </source>
</evidence>
<dbReference type="OrthoDB" id="6108at2759"/>
<dbReference type="PANTHER" id="PTHR12389:SF0">
    <property type="entry name" value="E3 UBIQUITIN-PROTEIN LIGASE LISTERIN"/>
    <property type="match status" value="1"/>
</dbReference>
<keyword evidence="1" id="KW-0833">Ubl conjugation pathway</keyword>
<feature type="domain" description="E3 ubiquitin-protein ligase listerin HEAT repeat region" evidence="2">
    <location>
        <begin position="50"/>
        <end position="120"/>
    </location>
</feature>
<keyword evidence="1" id="KW-0808">Transferase</keyword>
<organism evidence="3 4">
    <name type="scientific">Ancylostoma ceylanicum</name>
    <dbReference type="NCBI Taxonomy" id="53326"/>
    <lineage>
        <taxon>Eukaryota</taxon>
        <taxon>Metazoa</taxon>
        <taxon>Ecdysozoa</taxon>
        <taxon>Nematoda</taxon>
        <taxon>Chromadorea</taxon>
        <taxon>Rhabditida</taxon>
        <taxon>Rhabditina</taxon>
        <taxon>Rhabditomorpha</taxon>
        <taxon>Strongyloidea</taxon>
        <taxon>Ancylostomatidae</taxon>
        <taxon>Ancylostomatinae</taxon>
        <taxon>Ancylostoma</taxon>
    </lineage>
</organism>
<dbReference type="InterPro" id="IPR039795">
    <property type="entry name" value="LTN1/Rkr1"/>
</dbReference>
<reference evidence="4" key="1">
    <citation type="journal article" date="2015" name="Nat. Genet.">
        <title>The genome and transcriptome of the zoonotic hookworm Ancylostoma ceylanicum identify infection-specific gene families.</title>
        <authorList>
            <person name="Schwarz E.M."/>
            <person name="Hu Y."/>
            <person name="Antoshechkin I."/>
            <person name="Miller M.M."/>
            <person name="Sternberg P.W."/>
            <person name="Aroian R.V."/>
        </authorList>
    </citation>
    <scope>NUCLEOTIDE SEQUENCE</scope>
    <source>
        <strain evidence="4">HY135</strain>
    </source>
</reference>
<dbReference type="GO" id="GO:1990112">
    <property type="term" value="C:RQC complex"/>
    <property type="evidence" value="ECO:0007669"/>
    <property type="project" value="UniProtKB-UniRule"/>
</dbReference>
<accession>A0A016UK35</accession>
<comment type="subunit">
    <text evidence="1">Component of the ribosome quality control complex (RQC).</text>
</comment>
<proteinExistence type="inferred from homology"/>
<dbReference type="InterPro" id="IPR054477">
    <property type="entry name" value="LTN1_E3_ligase_6th"/>
</dbReference>
<comment type="pathway">
    <text evidence="1">Protein modification; protein ubiquitination.</text>
</comment>
<name>A0A016UK35_9BILA</name>
<dbReference type="GO" id="GO:0008270">
    <property type="term" value="F:zinc ion binding"/>
    <property type="evidence" value="ECO:0007669"/>
    <property type="project" value="UniProtKB-KW"/>
</dbReference>
<dbReference type="Proteomes" id="UP000024635">
    <property type="component" value="Unassembled WGS sequence"/>
</dbReference>